<sequence>MIKRDLPGSLELELHSEIQLVLKRGDHAGVQAKVQSYTRLTKKAQKQFKKINIKAASRVEGCKVVKLLSEAREIVVSILELTLDLLLKKVAMPSSGKWSLVSKAFQKKRVVCEGTIAGIGVGHC</sequence>
<comment type="caution">
    <text evidence="1">The sequence shown here is derived from an EMBL/GenBank/DDBJ whole genome shotgun (WGS) entry which is preliminary data.</text>
</comment>
<organism evidence="1 2">
    <name type="scientific">Eleusine coracana subsp. coracana</name>
    <dbReference type="NCBI Taxonomy" id="191504"/>
    <lineage>
        <taxon>Eukaryota</taxon>
        <taxon>Viridiplantae</taxon>
        <taxon>Streptophyta</taxon>
        <taxon>Embryophyta</taxon>
        <taxon>Tracheophyta</taxon>
        <taxon>Spermatophyta</taxon>
        <taxon>Magnoliopsida</taxon>
        <taxon>Liliopsida</taxon>
        <taxon>Poales</taxon>
        <taxon>Poaceae</taxon>
        <taxon>PACMAD clade</taxon>
        <taxon>Chloridoideae</taxon>
        <taxon>Cynodonteae</taxon>
        <taxon>Eleusininae</taxon>
        <taxon>Eleusine</taxon>
    </lineage>
</organism>
<protein>
    <submittedName>
        <fullName evidence="1">Uncharacterized protein</fullName>
    </submittedName>
</protein>
<dbReference type="PANTHER" id="PTHR33070:SF58">
    <property type="entry name" value="DUF241 DOMAIN-CONTAINING PROTEIN"/>
    <property type="match status" value="1"/>
</dbReference>
<dbReference type="EMBL" id="BQKI01000010">
    <property type="protein sequence ID" value="GJN04221.1"/>
    <property type="molecule type" value="Genomic_DNA"/>
</dbReference>
<dbReference type="InterPro" id="IPR004320">
    <property type="entry name" value="BPS1_pln"/>
</dbReference>
<dbReference type="Proteomes" id="UP001054889">
    <property type="component" value="Unassembled WGS sequence"/>
</dbReference>
<gene>
    <name evidence="1" type="primary">ga21746</name>
    <name evidence="1" type="ORF">PR202_ga21746</name>
</gene>
<keyword evidence="2" id="KW-1185">Reference proteome</keyword>
<dbReference type="GO" id="GO:0048367">
    <property type="term" value="P:shoot system development"/>
    <property type="evidence" value="ECO:0007669"/>
    <property type="project" value="InterPro"/>
</dbReference>
<dbReference type="PANTHER" id="PTHR33070">
    <property type="entry name" value="OS06G0725500 PROTEIN"/>
    <property type="match status" value="1"/>
</dbReference>
<evidence type="ECO:0000313" key="1">
    <source>
        <dbReference type="EMBL" id="GJN04221.1"/>
    </source>
</evidence>
<reference evidence="1" key="2">
    <citation type="submission" date="2021-12" db="EMBL/GenBank/DDBJ databases">
        <title>Resequencing data analysis of finger millet.</title>
        <authorList>
            <person name="Hatakeyama M."/>
            <person name="Aluri S."/>
            <person name="Balachadran M.T."/>
            <person name="Sivarajan S.R."/>
            <person name="Poveda L."/>
            <person name="Shimizu-Inatsugi R."/>
            <person name="Schlapbach R."/>
            <person name="Sreeman S.M."/>
            <person name="Shimizu K.K."/>
        </authorList>
    </citation>
    <scope>NUCLEOTIDE SEQUENCE</scope>
</reference>
<proteinExistence type="predicted"/>
<dbReference type="AlphaFoldDB" id="A0AAV5D1S6"/>
<dbReference type="Pfam" id="PF03087">
    <property type="entry name" value="BPS1"/>
    <property type="match status" value="1"/>
</dbReference>
<dbReference type="GO" id="GO:0048364">
    <property type="term" value="P:root development"/>
    <property type="evidence" value="ECO:0007669"/>
    <property type="project" value="InterPro"/>
</dbReference>
<reference evidence="1" key="1">
    <citation type="journal article" date="2018" name="DNA Res.">
        <title>Multiple hybrid de novo genome assembly of finger millet, an orphan allotetraploid crop.</title>
        <authorList>
            <person name="Hatakeyama M."/>
            <person name="Aluri S."/>
            <person name="Balachadran M.T."/>
            <person name="Sivarajan S.R."/>
            <person name="Patrignani A."/>
            <person name="Gruter S."/>
            <person name="Poveda L."/>
            <person name="Shimizu-Inatsugi R."/>
            <person name="Baeten J."/>
            <person name="Francoijs K.J."/>
            <person name="Nataraja K.N."/>
            <person name="Reddy Y.A.N."/>
            <person name="Phadnis S."/>
            <person name="Ravikumar R.L."/>
            <person name="Schlapbach R."/>
            <person name="Sreeman S.M."/>
            <person name="Shimizu K.K."/>
        </authorList>
    </citation>
    <scope>NUCLEOTIDE SEQUENCE</scope>
</reference>
<name>A0AAV5D1S6_ELECO</name>
<accession>A0AAV5D1S6</accession>
<evidence type="ECO:0000313" key="2">
    <source>
        <dbReference type="Proteomes" id="UP001054889"/>
    </source>
</evidence>